<protein>
    <recommendedName>
        <fullName evidence="6">ATP-dependent DNA helicase</fullName>
    </recommendedName>
</protein>
<dbReference type="Proteomes" id="UP001237642">
    <property type="component" value="Unassembled WGS sequence"/>
</dbReference>
<reference evidence="4" key="2">
    <citation type="submission" date="2023-05" db="EMBL/GenBank/DDBJ databases">
        <authorList>
            <person name="Schelkunov M.I."/>
        </authorList>
    </citation>
    <scope>NUCLEOTIDE SEQUENCE</scope>
    <source>
        <strain evidence="4">Hsosn_3</strain>
        <tissue evidence="4">Leaf</tissue>
    </source>
</reference>
<feature type="compositionally biased region" description="Low complexity" evidence="1">
    <location>
        <begin position="34"/>
        <end position="48"/>
    </location>
</feature>
<dbReference type="CDD" id="cd18809">
    <property type="entry name" value="SF1_C_RecD"/>
    <property type="match status" value="1"/>
</dbReference>
<name>A0AAD8I6Y3_9APIA</name>
<evidence type="ECO:0000259" key="3">
    <source>
        <dbReference type="Pfam" id="PF21530"/>
    </source>
</evidence>
<feature type="region of interest" description="Disordered" evidence="1">
    <location>
        <begin position="1"/>
        <end position="53"/>
    </location>
</feature>
<feature type="compositionally biased region" description="Basic residues" evidence="1">
    <location>
        <begin position="1"/>
        <end position="11"/>
    </location>
</feature>
<feature type="domain" description="Helitron helicase-like" evidence="2">
    <location>
        <begin position="223"/>
        <end position="410"/>
    </location>
</feature>
<dbReference type="AlphaFoldDB" id="A0AAD8I6Y3"/>
<dbReference type="PANTHER" id="PTHR10492">
    <property type="match status" value="1"/>
</dbReference>
<dbReference type="InterPro" id="IPR049163">
    <property type="entry name" value="Pif1-like_2B_dom"/>
</dbReference>
<dbReference type="PANTHER" id="PTHR10492:SF93">
    <property type="entry name" value="ATP-DEPENDENT DNA HELICASE"/>
    <property type="match status" value="1"/>
</dbReference>
<dbReference type="InterPro" id="IPR025476">
    <property type="entry name" value="Helitron_helicase-like"/>
</dbReference>
<evidence type="ECO:0000313" key="5">
    <source>
        <dbReference type="Proteomes" id="UP001237642"/>
    </source>
</evidence>
<accession>A0AAD8I6Y3</accession>
<comment type="caution">
    <text evidence="4">The sequence shown here is derived from an EMBL/GenBank/DDBJ whole genome shotgun (WGS) entry which is preliminary data.</text>
</comment>
<proteinExistence type="predicted"/>
<organism evidence="4 5">
    <name type="scientific">Heracleum sosnowskyi</name>
    <dbReference type="NCBI Taxonomy" id="360622"/>
    <lineage>
        <taxon>Eukaryota</taxon>
        <taxon>Viridiplantae</taxon>
        <taxon>Streptophyta</taxon>
        <taxon>Embryophyta</taxon>
        <taxon>Tracheophyta</taxon>
        <taxon>Spermatophyta</taxon>
        <taxon>Magnoliopsida</taxon>
        <taxon>eudicotyledons</taxon>
        <taxon>Gunneridae</taxon>
        <taxon>Pentapetalae</taxon>
        <taxon>asterids</taxon>
        <taxon>campanulids</taxon>
        <taxon>Apiales</taxon>
        <taxon>Apiaceae</taxon>
        <taxon>Apioideae</taxon>
        <taxon>apioid superclade</taxon>
        <taxon>Tordylieae</taxon>
        <taxon>Tordyliinae</taxon>
        <taxon>Heracleum</taxon>
    </lineage>
</organism>
<dbReference type="Pfam" id="PF14214">
    <property type="entry name" value="Helitron_like_N"/>
    <property type="match status" value="1"/>
</dbReference>
<gene>
    <name evidence="4" type="ORF">POM88_026405</name>
</gene>
<evidence type="ECO:0008006" key="6">
    <source>
        <dbReference type="Google" id="ProtNLM"/>
    </source>
</evidence>
<dbReference type="Pfam" id="PF21530">
    <property type="entry name" value="Pif1_2B_dom"/>
    <property type="match status" value="1"/>
</dbReference>
<dbReference type="FunFam" id="3.40.50.300:FF:002884">
    <property type="entry name" value="ATP-dependent DNA helicase"/>
    <property type="match status" value="1"/>
</dbReference>
<dbReference type="EMBL" id="JAUIZM010000006">
    <property type="protein sequence ID" value="KAK1379661.1"/>
    <property type="molecule type" value="Genomic_DNA"/>
</dbReference>
<sequence>MAPPGRKRGRPRLVVPSFVTASQTQNQEDHMGRPTTSATPTSSTATPSLSHNTGDVVHVEAASRKRHSQTGVPSAESPVKRRNINKRKTAFAASTTILNIGDCSETCGWCNAKVWPCEFTGRYTGQGPKGYSICCGKGKIQLPLLQGTPQELSNLLGAGGARGRLFENKKLIYNNMFSFTSFGGNIDHSLNNGSGPFVFRVRGHTCHNIGSLKPPDGCEPKFAQLYMYDGQEEIEKRLQFPRGNDIDASIVEDLSRMLERENALVKIYRQVRERFRGVHQTDVRLSLRRGDVSASEIGRRVVLPPSFTGGYRYMQQNFQDSLAICKEYGHPDLFITFTCNPKWEEIQNAVRSSGSQDASVRPDIIARVFKIKLDMMLSDLTKKDALGRVRAVVYTVEFQKRGLPHAHIVLWLADGDKLTTPADIDTMVCAEIPDKETDVVGYNAVSQFMMHGPCGEANPRCPCMQNNVCTKFYPQNFANATHVAADGYAAYRRRDTGRTVEVNNIYLDNRHVVPYNLAGIALPFRDWVLSVGDGTEQTFDLRHDGDDSWIHIPKELQVSYDGDPVCAIVNEIYAGLDAKHGDIAYLRDRAILTPLNEYVEVINQEVLGRLPGKSKSYTSCDTICKGSTTSDAAETLYPTEYLNSLRFSGMPNHKIQLKIGAPIMLLRNLNPKKGLCNGTRLIVTRCYPFLIEAVIITGNKIGDIAYIPRITMTPADKTYPFVLKRKQFPVALSYAMTINKSQGQTMKNVGLYLPNSVFSHGQLYVAISRVTTPCGLKIVCVNEDQATDGYTKNVVYREIFTGIQCPSLDNPC</sequence>
<feature type="domain" description="DNA helicase Pif1-like 2B" evidence="3">
    <location>
        <begin position="640"/>
        <end position="685"/>
    </location>
</feature>
<dbReference type="Gene3D" id="3.40.50.300">
    <property type="entry name" value="P-loop containing nucleotide triphosphate hydrolases"/>
    <property type="match status" value="1"/>
</dbReference>
<evidence type="ECO:0000313" key="4">
    <source>
        <dbReference type="EMBL" id="KAK1379661.1"/>
    </source>
</evidence>
<evidence type="ECO:0000256" key="1">
    <source>
        <dbReference type="SAM" id="MobiDB-lite"/>
    </source>
</evidence>
<evidence type="ECO:0000259" key="2">
    <source>
        <dbReference type="Pfam" id="PF14214"/>
    </source>
</evidence>
<dbReference type="SUPFAM" id="SSF52540">
    <property type="entry name" value="P-loop containing nucleoside triphosphate hydrolases"/>
    <property type="match status" value="1"/>
</dbReference>
<dbReference type="InterPro" id="IPR027417">
    <property type="entry name" value="P-loop_NTPase"/>
</dbReference>
<reference evidence="4" key="1">
    <citation type="submission" date="2023-02" db="EMBL/GenBank/DDBJ databases">
        <title>Genome of toxic invasive species Heracleum sosnowskyi carries increased number of genes despite the absence of recent whole-genome duplications.</title>
        <authorList>
            <person name="Schelkunov M."/>
            <person name="Shtratnikova V."/>
            <person name="Makarenko M."/>
            <person name="Klepikova A."/>
            <person name="Omelchenko D."/>
            <person name="Novikova G."/>
            <person name="Obukhova E."/>
            <person name="Bogdanov V."/>
            <person name="Penin A."/>
            <person name="Logacheva M."/>
        </authorList>
    </citation>
    <scope>NUCLEOTIDE SEQUENCE</scope>
    <source>
        <strain evidence="4">Hsosn_3</strain>
        <tissue evidence="4">Leaf</tissue>
    </source>
</reference>
<keyword evidence="5" id="KW-1185">Reference proteome</keyword>